<keyword evidence="2" id="KW-1185">Reference proteome</keyword>
<gene>
    <name evidence="1" type="ORF">BV25DRAFT_1136666</name>
</gene>
<accession>A0ACB8STJ8</accession>
<reference evidence="1" key="2">
    <citation type="journal article" date="2022" name="New Phytol.">
        <title>Evolutionary transition to the ectomycorrhizal habit in the genomes of a hyperdiverse lineage of mushroom-forming fungi.</title>
        <authorList>
            <person name="Looney B."/>
            <person name="Miyauchi S."/>
            <person name="Morin E."/>
            <person name="Drula E."/>
            <person name="Courty P.E."/>
            <person name="Kohler A."/>
            <person name="Kuo A."/>
            <person name="LaButti K."/>
            <person name="Pangilinan J."/>
            <person name="Lipzen A."/>
            <person name="Riley R."/>
            <person name="Andreopoulos W."/>
            <person name="He G."/>
            <person name="Johnson J."/>
            <person name="Nolan M."/>
            <person name="Tritt A."/>
            <person name="Barry K.W."/>
            <person name="Grigoriev I.V."/>
            <person name="Nagy L.G."/>
            <person name="Hibbett D."/>
            <person name="Henrissat B."/>
            <person name="Matheny P.B."/>
            <person name="Labbe J."/>
            <person name="Martin F.M."/>
        </authorList>
    </citation>
    <scope>NUCLEOTIDE SEQUENCE</scope>
    <source>
        <strain evidence="1">HHB10654</strain>
    </source>
</reference>
<dbReference type="Proteomes" id="UP000814140">
    <property type="component" value="Unassembled WGS sequence"/>
</dbReference>
<comment type="caution">
    <text evidence="1">The sequence shown here is derived from an EMBL/GenBank/DDBJ whole genome shotgun (WGS) entry which is preliminary data.</text>
</comment>
<dbReference type="EMBL" id="MU277227">
    <property type="protein sequence ID" value="KAI0059280.1"/>
    <property type="molecule type" value="Genomic_DNA"/>
</dbReference>
<evidence type="ECO:0000313" key="2">
    <source>
        <dbReference type="Proteomes" id="UP000814140"/>
    </source>
</evidence>
<sequence>MSCGGWCHAVVSRQSPCRPYPPAPSIGSSVLAHDSECIRNPPSCFARSCSRTVAIDSSAQDAPPSTGRARRTTSRPTFSGACGEHSSRLSRVSDQVALAPVDDDLCDKHGRPDVPAFRESRGLSVPQAGLAISRRRQIPAVKHTHNTQAFRRRQGIDSRAINMTCTIVDGSRRTAS</sequence>
<reference evidence="1" key="1">
    <citation type="submission" date="2021-03" db="EMBL/GenBank/DDBJ databases">
        <authorList>
            <consortium name="DOE Joint Genome Institute"/>
            <person name="Ahrendt S."/>
            <person name="Looney B.P."/>
            <person name="Miyauchi S."/>
            <person name="Morin E."/>
            <person name="Drula E."/>
            <person name="Courty P.E."/>
            <person name="Chicoki N."/>
            <person name="Fauchery L."/>
            <person name="Kohler A."/>
            <person name="Kuo A."/>
            <person name="Labutti K."/>
            <person name="Pangilinan J."/>
            <person name="Lipzen A."/>
            <person name="Riley R."/>
            <person name="Andreopoulos W."/>
            <person name="He G."/>
            <person name="Johnson J."/>
            <person name="Barry K.W."/>
            <person name="Grigoriev I.V."/>
            <person name="Nagy L."/>
            <person name="Hibbett D."/>
            <person name="Henrissat B."/>
            <person name="Matheny P.B."/>
            <person name="Labbe J."/>
            <person name="Martin F."/>
        </authorList>
    </citation>
    <scope>NUCLEOTIDE SEQUENCE</scope>
    <source>
        <strain evidence="1">HHB10654</strain>
    </source>
</reference>
<proteinExistence type="predicted"/>
<organism evidence="1 2">
    <name type="scientific">Artomyces pyxidatus</name>
    <dbReference type="NCBI Taxonomy" id="48021"/>
    <lineage>
        <taxon>Eukaryota</taxon>
        <taxon>Fungi</taxon>
        <taxon>Dikarya</taxon>
        <taxon>Basidiomycota</taxon>
        <taxon>Agaricomycotina</taxon>
        <taxon>Agaricomycetes</taxon>
        <taxon>Russulales</taxon>
        <taxon>Auriscalpiaceae</taxon>
        <taxon>Artomyces</taxon>
    </lineage>
</organism>
<name>A0ACB8STJ8_9AGAM</name>
<evidence type="ECO:0000313" key="1">
    <source>
        <dbReference type="EMBL" id="KAI0059280.1"/>
    </source>
</evidence>
<protein>
    <submittedName>
        <fullName evidence="1">Uncharacterized protein</fullName>
    </submittedName>
</protein>